<proteinExistence type="predicted"/>
<keyword evidence="2" id="KW-1185">Reference proteome</keyword>
<comment type="caution">
    <text evidence="1">The sequence shown here is derived from an EMBL/GenBank/DDBJ whole genome shotgun (WGS) entry which is preliminary data.</text>
</comment>
<evidence type="ECO:0000313" key="2">
    <source>
        <dbReference type="Proteomes" id="UP000490800"/>
    </source>
</evidence>
<reference evidence="1 2" key="1">
    <citation type="journal article" date="2019" name="Microorganisms">
        <title>Paenibacillus lutrae sp. nov., A Chitinolytic Species Isolated from A River Otter in Castril Natural Park, Granada, Spain.</title>
        <authorList>
            <person name="Rodriguez M."/>
            <person name="Reina J.C."/>
            <person name="Bejar V."/>
            <person name="Llamas I."/>
        </authorList>
    </citation>
    <scope>NUCLEOTIDE SEQUENCE [LARGE SCALE GENOMIC DNA]</scope>
    <source>
        <strain evidence="1 2">N10</strain>
    </source>
</reference>
<name>A0A7X3JZR6_9BACL</name>
<dbReference type="RefSeq" id="WP_157335905.1">
    <property type="nucleotide sequence ID" value="NZ_RHLK01000006.1"/>
</dbReference>
<dbReference type="OrthoDB" id="2555309at2"/>
<evidence type="ECO:0000313" key="1">
    <source>
        <dbReference type="EMBL" id="MVP00325.1"/>
    </source>
</evidence>
<dbReference type="EMBL" id="RHLK01000006">
    <property type="protein sequence ID" value="MVP00325.1"/>
    <property type="molecule type" value="Genomic_DNA"/>
</dbReference>
<gene>
    <name evidence="1" type="ORF">EDM21_12465</name>
</gene>
<protein>
    <submittedName>
        <fullName evidence="1">Uncharacterized protein</fullName>
    </submittedName>
</protein>
<sequence>MKESKPDWYSSLEEEPFRTRKFSRRMADEIKTAAASPDTKARRFGKFPWKGAGLGFAGLILAAAFLTNDWKTAVDPAEQPAAFESKSASLTYVPLESMPLEKTSLPTGMEKIKSIPLGQNLGKAGSPVVTLYADIKNKELLHAYLSDGKSDYHIGLVSNQGLTALEVKTSHWTGEDNAEIQIDSPIGPGMVIQVVRYNPLNSAWELQNFEQHQSEEIDLDGDGQKELVENHLDWVPPAVHLNRWNADTKQFERAAVDNDAAEMMGLNQENTVTHSYLFQEKDKWLIEFGAGDNFHVFMEYHNGKLQTVDLPDKRSRLADLRNAPK</sequence>
<accession>A0A7X3JZR6</accession>
<dbReference type="AlphaFoldDB" id="A0A7X3JZR6"/>
<dbReference type="Proteomes" id="UP000490800">
    <property type="component" value="Unassembled WGS sequence"/>
</dbReference>
<organism evidence="1 2">
    <name type="scientific">Paenibacillus lutrae</name>
    <dbReference type="NCBI Taxonomy" id="2078573"/>
    <lineage>
        <taxon>Bacteria</taxon>
        <taxon>Bacillati</taxon>
        <taxon>Bacillota</taxon>
        <taxon>Bacilli</taxon>
        <taxon>Bacillales</taxon>
        <taxon>Paenibacillaceae</taxon>
        <taxon>Paenibacillus</taxon>
    </lineage>
</organism>